<reference evidence="6" key="2">
    <citation type="submission" date="2018-02" db="EMBL/GenBank/DDBJ databases">
        <title>Phenotypic and genomic properties of facultatively anaerobic sulfur-reducing natronoarchaea from hypersaline soda lakes.</title>
        <authorList>
            <person name="Sorokin D.Y."/>
            <person name="Kublanov I.V."/>
            <person name="Roman P."/>
            <person name="Sinninghe Damste J.S."/>
            <person name="Golyshin P.N."/>
            <person name="Rojo D."/>
            <person name="Ciordia S."/>
            <person name="Mena M.D.C."/>
            <person name="Ferrer M."/>
            <person name="Messina E."/>
            <person name="Smedile F."/>
            <person name="La Spada G."/>
            <person name="La Cono V."/>
            <person name="Yakimov M.M."/>
        </authorList>
    </citation>
    <scope>NUCLEOTIDE SEQUENCE [LARGE SCALE GENOMIC DNA]</scope>
    <source>
        <strain evidence="6">AArc-Mg</strain>
    </source>
</reference>
<feature type="compositionally biased region" description="Low complexity" evidence="1">
    <location>
        <begin position="39"/>
        <end position="48"/>
    </location>
</feature>
<evidence type="ECO:0000313" key="7">
    <source>
        <dbReference type="Proteomes" id="UP000258707"/>
    </source>
</evidence>
<reference evidence="4" key="3">
    <citation type="journal article" date="2019" name="Int. J. Syst. Evol. Microbiol.">
        <title>Natronolimnobius sulfurireducens sp. nov. and Halalkaliarchaeum desulfuricum gen. nov., sp. nov., the first sulfur-respiring alkaliphilic haloarchaea from hypersaline alkaline lakes.</title>
        <authorList>
            <person name="Sorokin D.Y."/>
            <person name="Yakimov M."/>
            <person name="Messina E."/>
            <person name="Merkel A.Y."/>
            <person name="Bale N.J."/>
            <person name="Sinninghe Damste J.S."/>
        </authorList>
    </citation>
    <scope>NUCLEOTIDE SEQUENCE</scope>
    <source>
        <strain evidence="5">AArc-Mg</strain>
        <strain evidence="4">AArc1</strain>
    </source>
</reference>
<keyword evidence="2" id="KW-0472">Membrane</keyword>
<evidence type="ECO:0000256" key="1">
    <source>
        <dbReference type="SAM" id="MobiDB-lite"/>
    </source>
</evidence>
<dbReference type="Pfam" id="PF26436">
    <property type="entry name" value="DUF8119"/>
    <property type="match status" value="1"/>
</dbReference>
<gene>
    <name evidence="4" type="ORF">AArc1_2546</name>
    <name evidence="5" type="ORF">AArcMg_1077</name>
</gene>
<name>A0A346PH66_9EURY</name>
<keyword evidence="2" id="KW-1133">Transmembrane helix</keyword>
<feature type="region of interest" description="Disordered" evidence="1">
    <location>
        <begin position="1"/>
        <end position="59"/>
    </location>
</feature>
<reference evidence="7" key="1">
    <citation type="submission" date="2017-10" db="EMBL/GenBank/DDBJ databases">
        <title>Phenotypic and genomic properties of facultatively anaerobic sulfur-reducing natronoarchaea from hypersaline soda lakes.</title>
        <authorList>
            <person name="Sorokin D.Y."/>
            <person name="Kublanov I.V."/>
            <person name="Roman P."/>
            <person name="Sinninghe Damste J.S."/>
            <person name="Golyshin P.N."/>
            <person name="Rojo D."/>
            <person name="Ciordia S."/>
            <person name="Mena Md.C."/>
            <person name="Ferrer M."/>
            <person name="Messina E."/>
            <person name="Smedile F."/>
            <person name="La Spada G."/>
            <person name="La Cono V."/>
            <person name="Yakimov M.M."/>
        </authorList>
    </citation>
    <scope>NUCLEOTIDE SEQUENCE [LARGE SCALE GENOMIC DNA]</scope>
    <source>
        <strain evidence="7">AArc1</strain>
    </source>
</reference>
<dbReference type="RefSeq" id="WP_321169158.1">
    <property type="nucleotide sequence ID" value="NZ_CP024047.1"/>
</dbReference>
<dbReference type="GeneID" id="87023267"/>
<dbReference type="InterPro" id="IPR058432">
    <property type="entry name" value="DUF8119"/>
</dbReference>
<keyword evidence="6" id="KW-1185">Reference proteome</keyword>
<dbReference type="EMBL" id="CP027033">
    <property type="protein sequence ID" value="AXR81093.1"/>
    <property type="molecule type" value="Genomic_DNA"/>
</dbReference>
<feature type="compositionally biased region" description="Basic and acidic residues" evidence="1">
    <location>
        <begin position="1"/>
        <end position="21"/>
    </location>
</feature>
<dbReference type="Proteomes" id="UP000258613">
    <property type="component" value="Chromosome"/>
</dbReference>
<dbReference type="AlphaFoldDB" id="A0A346PH66"/>
<protein>
    <recommendedName>
        <fullName evidence="3">DUF8119 domain-containing protein</fullName>
    </recommendedName>
</protein>
<dbReference type="KEGG" id="nan:AArc1_2546"/>
<feature type="transmembrane region" description="Helical" evidence="2">
    <location>
        <begin position="70"/>
        <end position="90"/>
    </location>
</feature>
<feature type="transmembrane region" description="Helical" evidence="2">
    <location>
        <begin position="96"/>
        <end position="118"/>
    </location>
</feature>
<keyword evidence="2" id="KW-0812">Transmembrane</keyword>
<sequence>MNNTRTENRTEAPDEGTRSADDGTASANDATRSADDRTSSTSDRPSSADSEHTTRPTGSVRTVARAGYRLLADLAIITLWVLFCTLLFLETGWPRWAFYGVLLSGVAIYVSITAPWVGRSRATS</sequence>
<evidence type="ECO:0000313" key="6">
    <source>
        <dbReference type="Proteomes" id="UP000258613"/>
    </source>
</evidence>
<evidence type="ECO:0000313" key="5">
    <source>
        <dbReference type="EMBL" id="AXR81093.1"/>
    </source>
</evidence>
<organism evidence="4 7">
    <name type="scientific">Natrarchaeobaculum sulfurireducens</name>
    <dbReference type="NCBI Taxonomy" id="2044521"/>
    <lineage>
        <taxon>Archaea</taxon>
        <taxon>Methanobacteriati</taxon>
        <taxon>Methanobacteriota</taxon>
        <taxon>Stenosarchaea group</taxon>
        <taxon>Halobacteria</taxon>
        <taxon>Halobacteriales</taxon>
        <taxon>Natrialbaceae</taxon>
        <taxon>Natrarchaeobaculum</taxon>
    </lineage>
</organism>
<accession>A0A346PH66</accession>
<dbReference type="EMBL" id="CP024047">
    <property type="protein sequence ID" value="AXR78861.1"/>
    <property type="molecule type" value="Genomic_DNA"/>
</dbReference>
<evidence type="ECO:0000256" key="2">
    <source>
        <dbReference type="SAM" id="Phobius"/>
    </source>
</evidence>
<evidence type="ECO:0000313" key="4">
    <source>
        <dbReference type="EMBL" id="AXR78861.1"/>
    </source>
</evidence>
<dbReference type="Proteomes" id="UP000258707">
    <property type="component" value="Chromosome"/>
</dbReference>
<evidence type="ECO:0000259" key="3">
    <source>
        <dbReference type="Pfam" id="PF26436"/>
    </source>
</evidence>
<dbReference type="KEGG" id="nag:AArcMg_1077"/>
<proteinExistence type="predicted"/>
<accession>A0A346PNJ8</accession>
<feature type="domain" description="DUF8119" evidence="3">
    <location>
        <begin position="55"/>
        <end position="120"/>
    </location>
</feature>